<feature type="compositionally biased region" description="Low complexity" evidence="1">
    <location>
        <begin position="211"/>
        <end position="224"/>
    </location>
</feature>
<dbReference type="EMBL" id="MU004235">
    <property type="protein sequence ID" value="KAF2669331.1"/>
    <property type="molecule type" value="Genomic_DNA"/>
</dbReference>
<evidence type="ECO:0000313" key="2">
    <source>
        <dbReference type="EMBL" id="KAF2669331.1"/>
    </source>
</evidence>
<evidence type="ECO:0000313" key="3">
    <source>
        <dbReference type="Proteomes" id="UP000799302"/>
    </source>
</evidence>
<proteinExistence type="predicted"/>
<feature type="compositionally biased region" description="Polar residues" evidence="1">
    <location>
        <begin position="183"/>
        <end position="193"/>
    </location>
</feature>
<evidence type="ECO:0000256" key="1">
    <source>
        <dbReference type="SAM" id="MobiDB-lite"/>
    </source>
</evidence>
<sequence>MSAPTTCSPYQEEAYIPTSFAAVTCSPFNEQLFGPALTLPVSNFLQEMGTYDIDFHHFYTTSSVTSPMPGTSSLFPNIAHLTPVSEPSSDFHDSLTPISLHPPFDFPVLRPHPHLSHLETEVELPPSRPRSSPSTFGPGVSTSWPSANHHHEPQPKPTQGLGIQVTAPQLTPASSPRPRHQHSISSISETQTPIAPPPARRQWTPIAPNPAGLRQLQAAAGAKRPLSIDEDTDISPASKRKRSVTPSPTTGSELNMEDELLLRLKDDEKLTWKDIQDRFKSDMNKYFHIPALQMRLKRLRERMRTWTDVDVSALRLAHDYWVSQKFEIIANKMASFGAAEKWSAKQCERKWQDIAYGSEHIITQHITRTPTFSTSYTSSPVDGPAQGYYPFGNA</sequence>
<accession>A0A6A6UCK8</accession>
<name>A0A6A6UCK8_9PEZI</name>
<evidence type="ECO:0008006" key="4">
    <source>
        <dbReference type="Google" id="ProtNLM"/>
    </source>
</evidence>
<gene>
    <name evidence="2" type="ORF">BT63DRAFT_425068</name>
</gene>
<feature type="compositionally biased region" description="Polar residues" evidence="1">
    <location>
        <begin position="244"/>
        <end position="253"/>
    </location>
</feature>
<feature type="region of interest" description="Disordered" evidence="1">
    <location>
        <begin position="118"/>
        <end position="253"/>
    </location>
</feature>
<protein>
    <recommendedName>
        <fullName evidence="4">Myb-like domain-containing protein</fullName>
    </recommendedName>
</protein>
<dbReference type="AlphaFoldDB" id="A0A6A6UCK8"/>
<dbReference type="OrthoDB" id="5421421at2759"/>
<reference evidence="2" key="1">
    <citation type="journal article" date="2020" name="Stud. Mycol.">
        <title>101 Dothideomycetes genomes: a test case for predicting lifestyles and emergence of pathogens.</title>
        <authorList>
            <person name="Haridas S."/>
            <person name="Albert R."/>
            <person name="Binder M."/>
            <person name="Bloem J."/>
            <person name="Labutti K."/>
            <person name="Salamov A."/>
            <person name="Andreopoulos B."/>
            <person name="Baker S."/>
            <person name="Barry K."/>
            <person name="Bills G."/>
            <person name="Bluhm B."/>
            <person name="Cannon C."/>
            <person name="Castanera R."/>
            <person name="Culley D."/>
            <person name="Daum C."/>
            <person name="Ezra D."/>
            <person name="Gonzalez J."/>
            <person name="Henrissat B."/>
            <person name="Kuo A."/>
            <person name="Liang C."/>
            <person name="Lipzen A."/>
            <person name="Lutzoni F."/>
            <person name="Magnuson J."/>
            <person name="Mondo S."/>
            <person name="Nolan M."/>
            <person name="Ohm R."/>
            <person name="Pangilinan J."/>
            <person name="Park H.-J."/>
            <person name="Ramirez L."/>
            <person name="Alfaro M."/>
            <person name="Sun H."/>
            <person name="Tritt A."/>
            <person name="Yoshinaga Y."/>
            <person name="Zwiers L.-H."/>
            <person name="Turgeon B."/>
            <person name="Goodwin S."/>
            <person name="Spatafora J."/>
            <person name="Crous P."/>
            <person name="Grigoriev I."/>
        </authorList>
    </citation>
    <scope>NUCLEOTIDE SEQUENCE</scope>
    <source>
        <strain evidence="2">CBS 115976</strain>
    </source>
</reference>
<dbReference type="Proteomes" id="UP000799302">
    <property type="component" value="Unassembled WGS sequence"/>
</dbReference>
<organism evidence="2 3">
    <name type="scientific">Microthyrium microscopicum</name>
    <dbReference type="NCBI Taxonomy" id="703497"/>
    <lineage>
        <taxon>Eukaryota</taxon>
        <taxon>Fungi</taxon>
        <taxon>Dikarya</taxon>
        <taxon>Ascomycota</taxon>
        <taxon>Pezizomycotina</taxon>
        <taxon>Dothideomycetes</taxon>
        <taxon>Dothideomycetes incertae sedis</taxon>
        <taxon>Microthyriales</taxon>
        <taxon>Microthyriaceae</taxon>
        <taxon>Microthyrium</taxon>
    </lineage>
</organism>
<keyword evidence="3" id="KW-1185">Reference proteome</keyword>